<name>A0A933L551_9HYPH</name>
<dbReference type="InterPro" id="IPR006059">
    <property type="entry name" value="SBP"/>
</dbReference>
<evidence type="ECO:0000313" key="7">
    <source>
        <dbReference type="EMBL" id="MBI4923312.1"/>
    </source>
</evidence>
<dbReference type="Pfam" id="PF13416">
    <property type="entry name" value="SBP_bac_8"/>
    <property type="match status" value="1"/>
</dbReference>
<comment type="function">
    <text evidence="5">Required for the activity of the bacterial periplasmic transport system of putrescine.</text>
</comment>
<dbReference type="AlphaFoldDB" id="A0A933L551"/>
<dbReference type="GO" id="GO:0019808">
    <property type="term" value="F:polyamine binding"/>
    <property type="evidence" value="ECO:0007669"/>
    <property type="project" value="InterPro"/>
</dbReference>
<dbReference type="EMBL" id="JACRAF010000051">
    <property type="protein sequence ID" value="MBI4923312.1"/>
    <property type="molecule type" value="Genomic_DNA"/>
</dbReference>
<keyword evidence="2 5" id="KW-0813">Transport</keyword>
<dbReference type="Proteomes" id="UP000782610">
    <property type="component" value="Unassembled WGS sequence"/>
</dbReference>
<dbReference type="InterPro" id="IPR001188">
    <property type="entry name" value="Sperm_putr-bd"/>
</dbReference>
<dbReference type="PIRSF" id="PIRSF019574">
    <property type="entry name" value="Periplasmic_polyamine_BP"/>
    <property type="match status" value="1"/>
</dbReference>
<dbReference type="GO" id="GO:0015846">
    <property type="term" value="P:polyamine transport"/>
    <property type="evidence" value="ECO:0007669"/>
    <property type="project" value="InterPro"/>
</dbReference>
<evidence type="ECO:0000313" key="8">
    <source>
        <dbReference type="Proteomes" id="UP000782610"/>
    </source>
</evidence>
<dbReference type="CDD" id="cd13659">
    <property type="entry name" value="PBP2_PotF"/>
    <property type="match status" value="1"/>
</dbReference>
<accession>A0A933L551</accession>
<proteinExistence type="inferred from homology"/>
<evidence type="ECO:0000256" key="4">
    <source>
        <dbReference type="ARBA" id="ARBA00022764"/>
    </source>
</evidence>
<reference evidence="7" key="1">
    <citation type="submission" date="2020-07" db="EMBL/GenBank/DDBJ databases">
        <title>Huge and variable diversity of episymbiotic CPR bacteria and DPANN archaea in groundwater ecosystems.</title>
        <authorList>
            <person name="He C.Y."/>
            <person name="Keren R."/>
            <person name="Whittaker M."/>
            <person name="Farag I.F."/>
            <person name="Doudna J."/>
            <person name="Cate J.H.D."/>
            <person name="Banfield J.F."/>
        </authorList>
    </citation>
    <scope>NUCLEOTIDE SEQUENCE</scope>
    <source>
        <strain evidence="7">NC_groundwater_1586_Pr3_B-0.1um_66_15</strain>
    </source>
</reference>
<keyword evidence="3 6" id="KW-0732">Signal</keyword>
<dbReference type="SUPFAM" id="SSF53850">
    <property type="entry name" value="Periplasmic binding protein-like II"/>
    <property type="match status" value="1"/>
</dbReference>
<protein>
    <recommendedName>
        <fullName evidence="5">Putrescine-binding periplasmic protein</fullName>
    </recommendedName>
</protein>
<comment type="similarity">
    <text evidence="5">Belongs to the bacterial solute-binding protein PotD/PotF family.</text>
</comment>
<dbReference type="PANTHER" id="PTHR30222">
    <property type="entry name" value="SPERMIDINE/PUTRESCINE-BINDING PERIPLASMIC PROTEIN"/>
    <property type="match status" value="1"/>
</dbReference>
<feature type="chain" id="PRO_5037184682" description="Putrescine-binding periplasmic protein" evidence="6">
    <location>
        <begin position="22"/>
        <end position="360"/>
    </location>
</feature>
<keyword evidence="4 5" id="KW-0574">Periplasm</keyword>
<evidence type="ECO:0000256" key="5">
    <source>
        <dbReference type="PIRNR" id="PIRNR019574"/>
    </source>
</evidence>
<organism evidence="7 8">
    <name type="scientific">Devosia nanyangense</name>
    <dbReference type="NCBI Taxonomy" id="1228055"/>
    <lineage>
        <taxon>Bacteria</taxon>
        <taxon>Pseudomonadati</taxon>
        <taxon>Pseudomonadota</taxon>
        <taxon>Alphaproteobacteria</taxon>
        <taxon>Hyphomicrobiales</taxon>
        <taxon>Devosiaceae</taxon>
        <taxon>Devosia</taxon>
    </lineage>
</organism>
<dbReference type="PANTHER" id="PTHR30222:SF18">
    <property type="entry name" value="BIFUNCTIONAL POLYHYDROXYBUTYRATE SYNTHASE _ ABC TRANSPORTER PERIPLASMIC BINDING PROTEIN-RELATED"/>
    <property type="match status" value="1"/>
</dbReference>
<dbReference type="PRINTS" id="PR00909">
    <property type="entry name" value="SPERMDNBNDNG"/>
</dbReference>
<comment type="subcellular location">
    <subcellularLocation>
        <location evidence="1 5">Periplasm</location>
    </subcellularLocation>
</comment>
<dbReference type="GO" id="GO:0042597">
    <property type="term" value="C:periplasmic space"/>
    <property type="evidence" value="ECO:0007669"/>
    <property type="project" value="UniProtKB-SubCell"/>
</dbReference>
<dbReference type="Gene3D" id="3.40.190.10">
    <property type="entry name" value="Periplasmic binding protein-like II"/>
    <property type="match status" value="2"/>
</dbReference>
<evidence type="ECO:0000256" key="3">
    <source>
        <dbReference type="ARBA" id="ARBA00022729"/>
    </source>
</evidence>
<comment type="caution">
    <text evidence="7">The sequence shown here is derived from an EMBL/GenBank/DDBJ whole genome shotgun (WGS) entry which is preliminary data.</text>
</comment>
<gene>
    <name evidence="7" type="ORF">HY834_16345</name>
</gene>
<sequence length="360" mass="39398">MNKSLALTLGALLLTSTAALAQEEKVLNVYNWSDYIADDTIAKFEAATGIHVNYDVYDSNELLEAKLLAGNSGYDVVVPSANFLERQIAAGIFATLDKSKLSNLMNMDPGGMANVALHDPDNAHSVPYMTFTVGIGYNVDKLKERLGDVPVNTWDIVFKPELAAKLQDCGIALLDSPSEIMASALKYLGLDPNSENLDDLKKAEALMLSIRPHVRYFHSSQYIDDLGNGEICLAVGYSGDVFIAQDAAAEGVSVDYAIPKEGALSSYDLLAVPADAPHPDNAHQFINFLMQPEIIAAVSNYVFYANLNKEATQFVDDEVKNNPNIYPPDDVKKNLFALKAHTPAYDRELTRTWTRVKTGQ</sequence>
<evidence type="ECO:0000256" key="1">
    <source>
        <dbReference type="ARBA" id="ARBA00004418"/>
    </source>
</evidence>
<evidence type="ECO:0000256" key="2">
    <source>
        <dbReference type="ARBA" id="ARBA00022448"/>
    </source>
</evidence>
<evidence type="ECO:0000256" key="6">
    <source>
        <dbReference type="SAM" id="SignalP"/>
    </source>
</evidence>
<feature type="signal peptide" evidence="6">
    <location>
        <begin position="1"/>
        <end position="21"/>
    </location>
</feature>